<dbReference type="CDD" id="cd00024">
    <property type="entry name" value="CD_CSD"/>
    <property type="match status" value="1"/>
</dbReference>
<dbReference type="GO" id="GO:0003723">
    <property type="term" value="F:RNA binding"/>
    <property type="evidence" value="ECO:0007669"/>
    <property type="project" value="UniProtKB-KW"/>
</dbReference>
<keyword evidence="2" id="KW-0694">RNA-binding</keyword>
<dbReference type="InterPro" id="IPR056924">
    <property type="entry name" value="SH3_Tf2-1"/>
</dbReference>
<evidence type="ECO:0000259" key="4">
    <source>
        <dbReference type="PROSITE" id="PS50013"/>
    </source>
</evidence>
<proteinExistence type="predicted"/>
<dbReference type="Pfam" id="PF00385">
    <property type="entry name" value="Chromo"/>
    <property type="match status" value="1"/>
</dbReference>
<keyword evidence="7" id="KW-1185">Reference proteome</keyword>
<comment type="subunit">
    <text evidence="1">Component of the NuA4 histone acetyltransferase complex.</text>
</comment>
<feature type="region of interest" description="Disordered" evidence="3">
    <location>
        <begin position="278"/>
        <end position="301"/>
    </location>
</feature>
<dbReference type="InterPro" id="IPR050951">
    <property type="entry name" value="Retrovirus_Pol_polyprotein"/>
</dbReference>
<organism evidence="6 7">
    <name type="scientific">Lasallia pustulata</name>
    <dbReference type="NCBI Taxonomy" id="136370"/>
    <lineage>
        <taxon>Eukaryota</taxon>
        <taxon>Fungi</taxon>
        <taxon>Dikarya</taxon>
        <taxon>Ascomycota</taxon>
        <taxon>Pezizomycotina</taxon>
        <taxon>Lecanoromycetes</taxon>
        <taxon>OSLEUM clade</taxon>
        <taxon>Umbilicariomycetidae</taxon>
        <taxon>Umbilicariales</taxon>
        <taxon>Umbilicariaceae</taxon>
        <taxon>Lasallia</taxon>
    </lineage>
</organism>
<accession>A0A1W5CUZ8</accession>
<dbReference type="EMBL" id="FWEW01000342">
    <property type="protein sequence ID" value="SLM34555.1"/>
    <property type="molecule type" value="Genomic_DNA"/>
</dbReference>
<dbReference type="PROSITE" id="PS50013">
    <property type="entry name" value="CHROMO_2"/>
    <property type="match status" value="1"/>
</dbReference>
<dbReference type="Proteomes" id="UP000192927">
    <property type="component" value="Unassembled WGS sequence"/>
</dbReference>
<dbReference type="InterPro" id="IPR000953">
    <property type="entry name" value="Chromo/chromo_shadow_dom"/>
</dbReference>
<feature type="region of interest" description="Disordered" evidence="3">
    <location>
        <begin position="366"/>
        <end position="538"/>
    </location>
</feature>
<dbReference type="SMART" id="SM00298">
    <property type="entry name" value="CHROMO"/>
    <property type="match status" value="1"/>
</dbReference>
<dbReference type="InterPro" id="IPR016197">
    <property type="entry name" value="Chromo-like_dom_sf"/>
</dbReference>
<evidence type="ECO:0000256" key="2">
    <source>
        <dbReference type="ARBA" id="ARBA00022884"/>
    </source>
</evidence>
<dbReference type="PANTHER" id="PTHR37984">
    <property type="entry name" value="PROTEIN CBG26694"/>
    <property type="match status" value="1"/>
</dbReference>
<dbReference type="Gene3D" id="2.40.50.40">
    <property type="match status" value="1"/>
</dbReference>
<dbReference type="Pfam" id="PF24626">
    <property type="entry name" value="SH3_Tf2-1"/>
    <property type="match status" value="1"/>
</dbReference>
<dbReference type="PANTHER" id="PTHR37984:SF5">
    <property type="entry name" value="PROTEIN NYNRIN-LIKE"/>
    <property type="match status" value="1"/>
</dbReference>
<dbReference type="InterPro" id="IPR001584">
    <property type="entry name" value="Integrase_cat-core"/>
</dbReference>
<dbReference type="SUPFAM" id="SSF54160">
    <property type="entry name" value="Chromo domain-like"/>
    <property type="match status" value="1"/>
</dbReference>
<evidence type="ECO:0000313" key="7">
    <source>
        <dbReference type="Proteomes" id="UP000192927"/>
    </source>
</evidence>
<evidence type="ECO:0000313" key="6">
    <source>
        <dbReference type="EMBL" id="SLM34555.1"/>
    </source>
</evidence>
<feature type="domain" description="Integrase catalytic" evidence="5">
    <location>
        <begin position="1"/>
        <end position="156"/>
    </location>
</feature>
<dbReference type="GO" id="GO:0005634">
    <property type="term" value="C:nucleus"/>
    <property type="evidence" value="ECO:0007669"/>
    <property type="project" value="UniProtKB-ARBA"/>
</dbReference>
<dbReference type="AlphaFoldDB" id="A0A1W5CUZ8"/>
<dbReference type="SUPFAM" id="SSF53098">
    <property type="entry name" value="Ribonuclease H-like"/>
    <property type="match status" value="1"/>
</dbReference>
<dbReference type="InterPro" id="IPR036397">
    <property type="entry name" value="RNaseH_sf"/>
</dbReference>
<evidence type="ECO:0000256" key="3">
    <source>
        <dbReference type="SAM" id="MobiDB-lite"/>
    </source>
</evidence>
<sequence>MDFVVGLPESTYCGKIVNTLLNATDKYSKRILIIPGKDTYTAKDWAIALLAALQAADWGIPRQIPSDRDPKFLSELWSGLFAHLGVKLLLSTAWHPQTDGASEQTNQTVEIALRYHVTEKPDTPWPECIVPLQATLNNSINSTTGKTPTELMYGFKVKEPLSLIGETGLNPQVTDLVQAQDLHRKQAQDLQTFASTWAKRRYNGKHKKLDLKEGDLIYLRLHHSYNLPGIGNWKLSNQRTGPFKIIKKVGSLAYKLELPRTMRIHPVISVAHLKPCPDPAKDPYNRPQPSNPPPVIDEPGEWKPYDVERVLASQQRRYRRGRSITEYLVRWKGYGPEHDKWYGKDLLDGCLETILAYEEQQGNTSAVSALESRLQKMPTNGDEDSDQDIRAANRTGKPVTRNGGGTPPPYTRARGSRRTSSNSHRVSRNVDASREPQVTSTGGEHTEAASPPNVTGGGRDRAPKDLSPPCRTAAILTPPTSDKSHRAGGADDTAHQRRISNDPPTSRQSATRDTETGSNQSNRGKKPQGRPRGRYQGH</sequence>
<reference evidence="7" key="1">
    <citation type="submission" date="2017-03" db="EMBL/GenBank/DDBJ databases">
        <authorList>
            <person name="Sharma R."/>
            <person name="Thines M."/>
        </authorList>
    </citation>
    <scope>NUCLEOTIDE SEQUENCE [LARGE SCALE GENOMIC DNA]</scope>
</reference>
<feature type="domain" description="Chromo" evidence="4">
    <location>
        <begin position="305"/>
        <end position="369"/>
    </location>
</feature>
<dbReference type="InterPro" id="IPR012337">
    <property type="entry name" value="RNaseH-like_sf"/>
</dbReference>
<dbReference type="Gene3D" id="3.30.420.10">
    <property type="entry name" value="Ribonuclease H-like superfamily/Ribonuclease H"/>
    <property type="match status" value="1"/>
</dbReference>
<evidence type="ECO:0000259" key="5">
    <source>
        <dbReference type="PROSITE" id="PS50994"/>
    </source>
</evidence>
<name>A0A1W5CUZ8_9LECA</name>
<protein>
    <submittedName>
        <fullName evidence="6">Reverse partial</fullName>
    </submittedName>
</protein>
<feature type="compositionally biased region" description="Basic residues" evidence="3">
    <location>
        <begin position="523"/>
        <end position="538"/>
    </location>
</feature>
<feature type="compositionally biased region" description="Basic and acidic residues" evidence="3">
    <location>
        <begin position="482"/>
        <end position="495"/>
    </location>
</feature>
<dbReference type="GO" id="GO:0006338">
    <property type="term" value="P:chromatin remodeling"/>
    <property type="evidence" value="ECO:0007669"/>
    <property type="project" value="UniProtKB-ARBA"/>
</dbReference>
<dbReference type="GO" id="GO:0015074">
    <property type="term" value="P:DNA integration"/>
    <property type="evidence" value="ECO:0007669"/>
    <property type="project" value="InterPro"/>
</dbReference>
<dbReference type="InterPro" id="IPR023780">
    <property type="entry name" value="Chromo_domain"/>
</dbReference>
<dbReference type="PROSITE" id="PS50994">
    <property type="entry name" value="INTEGRASE"/>
    <property type="match status" value="1"/>
</dbReference>
<evidence type="ECO:0000256" key="1">
    <source>
        <dbReference type="ARBA" id="ARBA00011353"/>
    </source>
</evidence>